<reference evidence="7" key="1">
    <citation type="submission" date="2020-03" db="EMBL/GenBank/DDBJ databases">
        <title>Draft Genome Sequence of Cylindrodendrum hubeiense.</title>
        <authorList>
            <person name="Buettner E."/>
            <person name="Kellner H."/>
        </authorList>
    </citation>
    <scope>NUCLEOTIDE SEQUENCE</scope>
    <source>
        <strain evidence="7">IHI 201604</strain>
    </source>
</reference>
<comment type="similarity">
    <text evidence="2">Belongs to the eukaryotic RPA49/POLR1E RNA polymerase subunit family.</text>
</comment>
<dbReference type="Proteomes" id="UP000722485">
    <property type="component" value="Unassembled WGS sequence"/>
</dbReference>
<name>A0A9P5H254_9HYPO</name>
<dbReference type="GO" id="GO:0000428">
    <property type="term" value="C:DNA-directed RNA polymerase complex"/>
    <property type="evidence" value="ECO:0007669"/>
    <property type="project" value="UniProtKB-KW"/>
</dbReference>
<feature type="compositionally biased region" description="Basic residues" evidence="6">
    <location>
        <begin position="1"/>
        <end position="10"/>
    </location>
</feature>
<evidence type="ECO:0000256" key="4">
    <source>
        <dbReference type="ARBA" id="ARBA00023163"/>
    </source>
</evidence>
<dbReference type="AlphaFoldDB" id="A0A9P5H254"/>
<accession>A0A9P5H254</accession>
<gene>
    <name evidence="7" type="ORF">G7Z17_g10079</name>
</gene>
<evidence type="ECO:0000313" key="7">
    <source>
        <dbReference type="EMBL" id="KAF7544280.1"/>
    </source>
</evidence>
<dbReference type="GO" id="GO:0003677">
    <property type="term" value="F:DNA binding"/>
    <property type="evidence" value="ECO:0007669"/>
    <property type="project" value="InterPro"/>
</dbReference>
<dbReference type="Pfam" id="PF06870">
    <property type="entry name" value="RNA_pol_I_A49"/>
    <property type="match status" value="1"/>
</dbReference>
<dbReference type="InterPro" id="IPR009668">
    <property type="entry name" value="RNA_pol-assoc_fac_A49-like"/>
</dbReference>
<evidence type="ECO:0000256" key="5">
    <source>
        <dbReference type="ARBA" id="ARBA00023242"/>
    </source>
</evidence>
<feature type="region of interest" description="Disordered" evidence="6">
    <location>
        <begin position="1"/>
        <end position="23"/>
    </location>
</feature>
<keyword evidence="8" id="KW-1185">Reference proteome</keyword>
<dbReference type="GO" id="GO:0006351">
    <property type="term" value="P:DNA-templated transcription"/>
    <property type="evidence" value="ECO:0007669"/>
    <property type="project" value="InterPro"/>
</dbReference>
<protein>
    <submittedName>
        <fullName evidence="7">Uncharacterized protein</fullName>
    </submittedName>
</protein>
<dbReference type="GO" id="GO:0005730">
    <property type="term" value="C:nucleolus"/>
    <property type="evidence" value="ECO:0007669"/>
    <property type="project" value="UniProtKB-SubCell"/>
</dbReference>
<keyword evidence="3" id="KW-0240">DNA-directed RNA polymerase</keyword>
<dbReference type="EMBL" id="JAANBB010000313">
    <property type="protein sequence ID" value="KAF7544280.1"/>
    <property type="molecule type" value="Genomic_DNA"/>
</dbReference>
<sequence length="445" mass="49625">MAQVSAKKRKRDGESAVKPKKKVAIDAPAETAAVASVLRPKFCPPVIATAPGFQVPTNIPFQSYAPKNDAKSKSKQAKSAGEKDFLLHSTAHRSLDYTIKAETPRGTKPALNHFVGIYDPKTGKLQVVEAKKMVIRGTVRAKQASEAATGERNVKQSMMERKTDLGQTFGTKKARKAIQENVMNAIAPQRKAGDLPTKIDAASRAMLDTVGEVTSTMASREELQAVVDEAKPVPIPNMDATEIQDVYDPQRIIGADILNLVPIREWQEKIRHKEGISIPSRFVAARVNAIASNDDADAVTRLRVLRYFAFVLLFYLNSKPGRVRGTRSLPSREKLREVLAPAPEAVIENIRRKFSDAGQMRKFHIDLLITHCCVFACIIDNFEVDTQNLRDDLKLDQKMINQYFHEIGGRVKPVVNRELKTTVQLARLTLPLNFPKQRHIAPKRR</sequence>
<keyword evidence="5" id="KW-0539">Nucleus</keyword>
<comment type="subcellular location">
    <subcellularLocation>
        <location evidence="1">Nucleus</location>
        <location evidence="1">Nucleolus</location>
    </subcellularLocation>
</comment>
<dbReference type="PANTHER" id="PTHR14440">
    <property type="entry name" value="DNA-DIRECTED RNA POLYMERASE I SUBUNIT RPA49"/>
    <property type="match status" value="1"/>
</dbReference>
<organism evidence="7 8">
    <name type="scientific">Cylindrodendrum hubeiense</name>
    <dbReference type="NCBI Taxonomy" id="595255"/>
    <lineage>
        <taxon>Eukaryota</taxon>
        <taxon>Fungi</taxon>
        <taxon>Dikarya</taxon>
        <taxon>Ascomycota</taxon>
        <taxon>Pezizomycotina</taxon>
        <taxon>Sordariomycetes</taxon>
        <taxon>Hypocreomycetidae</taxon>
        <taxon>Hypocreales</taxon>
        <taxon>Nectriaceae</taxon>
        <taxon>Cylindrodendrum</taxon>
    </lineage>
</organism>
<evidence type="ECO:0000256" key="6">
    <source>
        <dbReference type="SAM" id="MobiDB-lite"/>
    </source>
</evidence>
<evidence type="ECO:0000256" key="3">
    <source>
        <dbReference type="ARBA" id="ARBA00022478"/>
    </source>
</evidence>
<dbReference type="OrthoDB" id="532500at2759"/>
<evidence type="ECO:0000256" key="2">
    <source>
        <dbReference type="ARBA" id="ARBA00009430"/>
    </source>
</evidence>
<feature type="region of interest" description="Disordered" evidence="6">
    <location>
        <begin position="64"/>
        <end position="85"/>
    </location>
</feature>
<evidence type="ECO:0000256" key="1">
    <source>
        <dbReference type="ARBA" id="ARBA00004604"/>
    </source>
</evidence>
<evidence type="ECO:0000313" key="8">
    <source>
        <dbReference type="Proteomes" id="UP000722485"/>
    </source>
</evidence>
<comment type="caution">
    <text evidence="7">The sequence shown here is derived from an EMBL/GenBank/DDBJ whole genome shotgun (WGS) entry which is preliminary data.</text>
</comment>
<keyword evidence="4" id="KW-0804">Transcription</keyword>
<proteinExistence type="inferred from homology"/>